<evidence type="ECO:0000313" key="2">
    <source>
        <dbReference type="EMBL" id="MDX7018760.1"/>
    </source>
</evidence>
<feature type="non-terminal residue" evidence="2">
    <location>
        <position position="62"/>
    </location>
</feature>
<organism evidence="2 3">
    <name type="scientific">Klebsiella aerogenes</name>
    <name type="common">Enterobacter aerogenes</name>
    <dbReference type="NCBI Taxonomy" id="548"/>
    <lineage>
        <taxon>Bacteria</taxon>
        <taxon>Pseudomonadati</taxon>
        <taxon>Pseudomonadota</taxon>
        <taxon>Gammaproteobacteria</taxon>
        <taxon>Enterobacterales</taxon>
        <taxon>Enterobacteriaceae</taxon>
        <taxon>Klebsiella/Raoultella group</taxon>
        <taxon>Klebsiella</taxon>
    </lineage>
</organism>
<evidence type="ECO:0000256" key="1">
    <source>
        <dbReference type="SAM" id="Phobius"/>
    </source>
</evidence>
<proteinExistence type="predicted"/>
<comment type="caution">
    <text evidence="2">The sequence shown here is derived from an EMBL/GenBank/DDBJ whole genome shotgun (WGS) entry which is preliminary data.</text>
</comment>
<reference evidence="2" key="1">
    <citation type="submission" date="2023-11" db="EMBL/GenBank/DDBJ databases">
        <title>Detection of rare carbapenemases in Enterobacterales - comparison of two colorimetric and two CIM-based carbapenemase assays.</title>
        <authorList>
            <person name="Schaffarczyk L."/>
            <person name="Noster J."/>
            <person name="Stelzer Y."/>
            <person name="Sattler J."/>
            <person name="Gatermann S."/>
            <person name="Hamprecht A."/>
        </authorList>
    </citation>
    <scope>NUCLEOTIDE SEQUENCE</scope>
    <source>
        <strain evidence="2">CIM-Cont-037</strain>
    </source>
</reference>
<protein>
    <submittedName>
        <fullName evidence="2">Uncharacterized protein</fullName>
    </submittedName>
</protein>
<dbReference type="Proteomes" id="UP001279012">
    <property type="component" value="Unassembled WGS sequence"/>
</dbReference>
<gene>
    <name evidence="2" type="ORF">SJ059_30500</name>
</gene>
<accession>A0AAW9EBX8</accession>
<keyword evidence="1" id="KW-0472">Membrane</keyword>
<keyword evidence="1" id="KW-1133">Transmembrane helix</keyword>
<sequence>MQEAHSHNASIVLFFRPQKLGGLFSLHQSVFDAIFHFNSTFALLTQKKRSRERFRCLKIDFR</sequence>
<evidence type="ECO:0000313" key="3">
    <source>
        <dbReference type="Proteomes" id="UP001279012"/>
    </source>
</evidence>
<feature type="transmembrane region" description="Helical" evidence="1">
    <location>
        <begin position="20"/>
        <end position="45"/>
    </location>
</feature>
<name>A0AAW9EBX8_KLEAE</name>
<dbReference type="EMBL" id="JAWZZT010001287">
    <property type="protein sequence ID" value="MDX7018760.1"/>
    <property type="molecule type" value="Genomic_DNA"/>
</dbReference>
<dbReference type="AlphaFoldDB" id="A0AAW9EBX8"/>
<keyword evidence="1" id="KW-0812">Transmembrane</keyword>